<keyword evidence="7" id="KW-0408">Iron</keyword>
<feature type="domain" description="4Fe-4S ferredoxin-type" evidence="9">
    <location>
        <begin position="47"/>
        <end position="66"/>
    </location>
</feature>
<evidence type="ECO:0000256" key="5">
    <source>
        <dbReference type="ARBA" id="ARBA00022723"/>
    </source>
</evidence>
<evidence type="ECO:0000256" key="8">
    <source>
        <dbReference type="ARBA" id="ARBA00023014"/>
    </source>
</evidence>
<dbReference type="PANTHER" id="PTHR30352">
    <property type="entry name" value="PYRUVATE FORMATE-LYASE-ACTIVATING ENZYME"/>
    <property type="match status" value="1"/>
</dbReference>
<evidence type="ECO:0000259" key="9">
    <source>
        <dbReference type="PROSITE" id="PS51379"/>
    </source>
</evidence>
<dbReference type="InterPro" id="IPR007197">
    <property type="entry name" value="rSAM"/>
</dbReference>
<comment type="cofactor">
    <cofactor evidence="1">
        <name>[4Fe-4S] cluster</name>
        <dbReference type="ChEBI" id="CHEBI:49883"/>
    </cofactor>
</comment>
<dbReference type="GO" id="GO:0046872">
    <property type="term" value="F:metal ion binding"/>
    <property type="evidence" value="ECO:0007669"/>
    <property type="project" value="UniProtKB-KW"/>
</dbReference>
<dbReference type="InterPro" id="IPR023912">
    <property type="entry name" value="YjjW_bact"/>
</dbReference>
<dbReference type="InterPro" id="IPR058240">
    <property type="entry name" value="rSAM_sf"/>
</dbReference>
<dbReference type="InterPro" id="IPR017900">
    <property type="entry name" value="4Fe4S_Fe_S_CS"/>
</dbReference>
<dbReference type="Pfam" id="PF04055">
    <property type="entry name" value="Radical_SAM"/>
    <property type="match status" value="1"/>
</dbReference>
<reference evidence="11 12" key="1">
    <citation type="submission" date="2018-07" db="EMBL/GenBank/DDBJ databases">
        <title>Genomic Encyclopedia of Type Strains, Phase IV (KMG-IV): sequencing the most valuable type-strain genomes for metagenomic binning, comparative biology and taxonomic classification.</title>
        <authorList>
            <person name="Goeker M."/>
        </authorList>
    </citation>
    <scope>NUCLEOTIDE SEQUENCE [LARGE SCALE GENOMIC DNA]</scope>
    <source>
        <strain evidence="11 12">DSM 103736</strain>
    </source>
</reference>
<evidence type="ECO:0000256" key="1">
    <source>
        <dbReference type="ARBA" id="ARBA00001966"/>
    </source>
</evidence>
<evidence type="ECO:0000256" key="2">
    <source>
        <dbReference type="ARBA" id="ARBA00009777"/>
    </source>
</evidence>
<dbReference type="InterPro" id="IPR017896">
    <property type="entry name" value="4Fe4S_Fe-S-bd"/>
</dbReference>
<keyword evidence="12" id="KW-1185">Reference proteome</keyword>
<organism evidence="11 12">
    <name type="scientific">Enterobacillus tribolii</name>
    <dbReference type="NCBI Taxonomy" id="1487935"/>
    <lineage>
        <taxon>Bacteria</taxon>
        <taxon>Pseudomonadati</taxon>
        <taxon>Pseudomonadota</taxon>
        <taxon>Gammaproteobacteria</taxon>
        <taxon>Enterobacterales</taxon>
        <taxon>Hafniaceae</taxon>
        <taxon>Enterobacillus</taxon>
    </lineage>
</organism>
<keyword evidence="3" id="KW-0004">4Fe-4S</keyword>
<dbReference type="GO" id="GO:0051539">
    <property type="term" value="F:4 iron, 4 sulfur cluster binding"/>
    <property type="evidence" value="ECO:0007669"/>
    <property type="project" value="UniProtKB-KW"/>
</dbReference>
<accession>A0A370QQ87</accession>
<dbReference type="PROSITE" id="PS01087">
    <property type="entry name" value="RADICAL_ACTIVATING"/>
    <property type="match status" value="1"/>
</dbReference>
<name>A0A370QQ87_9GAMM</name>
<dbReference type="InterPro" id="IPR013785">
    <property type="entry name" value="Aldolase_TIM"/>
</dbReference>
<dbReference type="InterPro" id="IPR034457">
    <property type="entry name" value="Organic_radical-activating"/>
</dbReference>
<dbReference type="PIRSF" id="PIRSF000371">
    <property type="entry name" value="PFL_act_enz"/>
    <property type="match status" value="1"/>
</dbReference>
<keyword evidence="8" id="KW-0411">Iron-sulfur</keyword>
<keyword evidence="4" id="KW-0949">S-adenosyl-L-methionine</keyword>
<dbReference type="AlphaFoldDB" id="A0A370QQ87"/>
<evidence type="ECO:0000256" key="4">
    <source>
        <dbReference type="ARBA" id="ARBA00022691"/>
    </source>
</evidence>
<dbReference type="SUPFAM" id="SSF54862">
    <property type="entry name" value="4Fe-4S ferredoxins"/>
    <property type="match status" value="1"/>
</dbReference>
<dbReference type="SFLD" id="SFLDS00029">
    <property type="entry name" value="Radical_SAM"/>
    <property type="match status" value="1"/>
</dbReference>
<gene>
    <name evidence="11" type="ORF">C8D90_105207</name>
</gene>
<dbReference type="SFLD" id="SFLDG01118">
    <property type="entry name" value="activating_enzymes__group_2"/>
    <property type="match status" value="1"/>
</dbReference>
<dbReference type="PROSITE" id="PS00198">
    <property type="entry name" value="4FE4S_FER_1"/>
    <property type="match status" value="2"/>
</dbReference>
<dbReference type="SFLD" id="SFLDF00392">
    <property type="entry name" value="YjjI_activase"/>
    <property type="match status" value="1"/>
</dbReference>
<evidence type="ECO:0000313" key="11">
    <source>
        <dbReference type="EMBL" id="RDK90924.1"/>
    </source>
</evidence>
<evidence type="ECO:0000256" key="7">
    <source>
        <dbReference type="ARBA" id="ARBA00023004"/>
    </source>
</evidence>
<comment type="similarity">
    <text evidence="2">Belongs to the organic radical-activating enzymes family.</text>
</comment>
<sequence>MSSQSALINTIFPFSCVDGPGNRLALFLQGCNMQCKGCHNPYTIGLCNQCGDCLDVCPNRALSIEEGTVIWNEQRCQRCDTCLNICPRHASPQVRRYSIEQILDMARRYAPFINGLTVSGGEATLQLPFLTELFRAIKQEDALRHLTCMVDSNGTLAENGWQQLLPWMDGAMIDLKAWDEQCHIYLTGRGNARIRQTTLWLAEQGKLNELRLLLIPEQTDYLQHIDALSEFILTLGSDVNVRLNAFHHHGVRGEARAWPNATQEHVETLAAELEARGVERIIRPALYLP</sequence>
<dbReference type="GO" id="GO:0016491">
    <property type="term" value="F:oxidoreductase activity"/>
    <property type="evidence" value="ECO:0007669"/>
    <property type="project" value="UniProtKB-KW"/>
</dbReference>
<dbReference type="Gene3D" id="3.20.20.70">
    <property type="entry name" value="Aldolase class I"/>
    <property type="match status" value="1"/>
</dbReference>
<evidence type="ECO:0000256" key="6">
    <source>
        <dbReference type="ARBA" id="ARBA00023002"/>
    </source>
</evidence>
<evidence type="ECO:0000259" key="10">
    <source>
        <dbReference type="PROSITE" id="PS51918"/>
    </source>
</evidence>
<dbReference type="PROSITE" id="PS51918">
    <property type="entry name" value="RADICAL_SAM"/>
    <property type="match status" value="1"/>
</dbReference>
<evidence type="ECO:0000313" key="12">
    <source>
        <dbReference type="Proteomes" id="UP000254848"/>
    </source>
</evidence>
<evidence type="ECO:0000256" key="3">
    <source>
        <dbReference type="ARBA" id="ARBA00022485"/>
    </source>
</evidence>
<comment type="caution">
    <text evidence="11">The sequence shown here is derived from an EMBL/GenBank/DDBJ whole genome shotgun (WGS) entry which is preliminary data.</text>
</comment>
<dbReference type="PROSITE" id="PS51379">
    <property type="entry name" value="4FE4S_FER_2"/>
    <property type="match status" value="2"/>
</dbReference>
<feature type="domain" description="4Fe-4S ferredoxin-type" evidence="9">
    <location>
        <begin position="67"/>
        <end position="96"/>
    </location>
</feature>
<feature type="domain" description="Radical SAM core" evidence="10">
    <location>
        <begin position="17"/>
        <end position="285"/>
    </location>
</feature>
<keyword evidence="5" id="KW-0479">Metal-binding</keyword>
<protein>
    <submittedName>
        <fullName evidence="11">YjjW family glycine radical enzyme activase</fullName>
    </submittedName>
</protein>
<dbReference type="Proteomes" id="UP000254848">
    <property type="component" value="Unassembled WGS sequence"/>
</dbReference>
<dbReference type="RefSeq" id="WP_115458743.1">
    <property type="nucleotide sequence ID" value="NZ_QRAP01000005.1"/>
</dbReference>
<dbReference type="NCBIfam" id="TIGR04041">
    <property type="entry name" value="activase_YjjW"/>
    <property type="match status" value="1"/>
</dbReference>
<dbReference type="OrthoDB" id="9782387at2"/>
<dbReference type="SUPFAM" id="SSF102114">
    <property type="entry name" value="Radical SAM enzymes"/>
    <property type="match status" value="1"/>
</dbReference>
<proteinExistence type="inferred from homology"/>
<dbReference type="SFLD" id="SFLDG01066">
    <property type="entry name" value="organic_radical-activating_enz"/>
    <property type="match status" value="1"/>
</dbReference>
<dbReference type="EMBL" id="QRAP01000005">
    <property type="protein sequence ID" value="RDK90924.1"/>
    <property type="molecule type" value="Genomic_DNA"/>
</dbReference>
<keyword evidence="6" id="KW-0560">Oxidoreductase</keyword>
<dbReference type="InterPro" id="IPR040074">
    <property type="entry name" value="BssD/PflA/YjjW"/>
</dbReference>
<dbReference type="Gene3D" id="3.30.70.20">
    <property type="match status" value="1"/>
</dbReference>
<dbReference type="InterPro" id="IPR012839">
    <property type="entry name" value="Organic_radical_activase"/>
</dbReference>
<dbReference type="PANTHER" id="PTHR30352:SF13">
    <property type="entry name" value="GLYCYL-RADICAL ENZYME ACTIVATING ENZYME YJJW-RELATED"/>
    <property type="match status" value="1"/>
</dbReference>
<dbReference type="InterPro" id="IPR001989">
    <property type="entry name" value="Radical_activat_CS"/>
</dbReference>